<reference evidence="2" key="1">
    <citation type="journal article" date="2020" name="Genome Biol.">
        <title>Gamete binning: chromosome-level and haplotype-resolved genome assembly enabled by high-throughput single-cell sequencing of gamete genomes.</title>
        <authorList>
            <person name="Campoy J.A."/>
            <person name="Sun H."/>
            <person name="Goel M."/>
            <person name="Jiao W.-B."/>
            <person name="Folz-Donahue K."/>
            <person name="Wang N."/>
            <person name="Rubio M."/>
            <person name="Liu C."/>
            <person name="Kukat C."/>
            <person name="Ruiz D."/>
            <person name="Huettel B."/>
            <person name="Schneeberger K."/>
        </authorList>
    </citation>
    <scope>NUCLEOTIDE SEQUENCE [LARGE SCALE GENOMIC DNA]</scope>
    <source>
        <strain evidence="2">cv. Rojo Pasion</strain>
    </source>
</reference>
<accession>A0A6J5W7G1</accession>
<dbReference type="Proteomes" id="UP000507245">
    <property type="component" value="Unassembled WGS sequence"/>
</dbReference>
<dbReference type="OrthoDB" id="3365801at2759"/>
<evidence type="ECO:0000313" key="1">
    <source>
        <dbReference type="EMBL" id="CAB4297416.1"/>
    </source>
</evidence>
<evidence type="ECO:0000313" key="2">
    <source>
        <dbReference type="Proteomes" id="UP000507245"/>
    </source>
</evidence>
<keyword evidence="2" id="KW-1185">Reference proteome</keyword>
<sequence>METIYQYSISQVERENQVLPRTHLLACDCFIFHLDFTHQLKLCFPQDLNIPLNSIQESFFVPFDVFFSHTQETIQTVLSGSGVSMDFVHVLLPEVHSFAMDVAQEPANAGPRIVPLVLAVLAVTPFDDRDQIERAIMESGQVFNPVPAAKSSIAGLKKVKIDNLSVTKECSICLEAFSAGLECVLNWIAKVATSRGAYSILAVYIQEQASYFEYLIERKKQHVLKFAHQMRRGTFRTDHEVLMKLKALVHSPFKCKKHGQSSAPVMILVQDGRGAPKSVGPLSFGIEGGRLRLVTFTEELISPNPLVEKSSGCNASKYFSQFCYIPKPQILWLKQNSEIHQINSVIPLSPISSKIMAFF</sequence>
<organism evidence="1 2">
    <name type="scientific">Prunus armeniaca</name>
    <name type="common">Apricot</name>
    <name type="synonym">Armeniaca vulgaris</name>
    <dbReference type="NCBI Taxonomy" id="36596"/>
    <lineage>
        <taxon>Eukaryota</taxon>
        <taxon>Viridiplantae</taxon>
        <taxon>Streptophyta</taxon>
        <taxon>Embryophyta</taxon>
        <taxon>Tracheophyta</taxon>
        <taxon>Spermatophyta</taxon>
        <taxon>Magnoliopsida</taxon>
        <taxon>eudicotyledons</taxon>
        <taxon>Gunneridae</taxon>
        <taxon>Pentapetalae</taxon>
        <taxon>rosids</taxon>
        <taxon>fabids</taxon>
        <taxon>Rosales</taxon>
        <taxon>Rosaceae</taxon>
        <taxon>Amygdaloideae</taxon>
        <taxon>Amygdaleae</taxon>
        <taxon>Prunus</taxon>
    </lineage>
</organism>
<gene>
    <name evidence="1" type="ORF">ORAREDHAP_LOCUS9342</name>
</gene>
<proteinExistence type="predicted"/>
<protein>
    <submittedName>
        <fullName evidence="1">Uncharacterized protein</fullName>
    </submittedName>
</protein>
<name>A0A6J5W7G1_PRUAR</name>
<dbReference type="AlphaFoldDB" id="A0A6J5W7G1"/>
<dbReference type="EMBL" id="CAEKKB010000001">
    <property type="protein sequence ID" value="CAB4297416.1"/>
    <property type="molecule type" value="Genomic_DNA"/>
</dbReference>